<dbReference type="PANTHER" id="PTHR33204:SF37">
    <property type="entry name" value="HTH-TYPE TRANSCRIPTIONAL REGULATOR YODB"/>
    <property type="match status" value="1"/>
</dbReference>
<organism evidence="5 6">
    <name type="scientific">Secundilactobacillus kimchicus JCM 15530</name>
    <dbReference type="NCBI Taxonomy" id="1302272"/>
    <lineage>
        <taxon>Bacteria</taxon>
        <taxon>Bacillati</taxon>
        <taxon>Bacillota</taxon>
        <taxon>Bacilli</taxon>
        <taxon>Lactobacillales</taxon>
        <taxon>Lactobacillaceae</taxon>
        <taxon>Secundilactobacillus</taxon>
    </lineage>
</organism>
<dbReference type="PATRIC" id="fig|1302272.5.peg.158"/>
<dbReference type="GO" id="GO:0003677">
    <property type="term" value="F:DNA binding"/>
    <property type="evidence" value="ECO:0007669"/>
    <property type="project" value="UniProtKB-KW"/>
</dbReference>
<sequence length="128" mass="14454">MVEVANGTAVSTEDFELCPKFEKTFSILGKKWNGLIIDVLLNLGPQRFKDIASKVTKCSDRVLVERLKELEMEGIVIRKTYADSALIEYALTAKGRDLSSVMQTVHTWAENWYDTESKASVDQCHQPL</sequence>
<dbReference type="SUPFAM" id="SSF46785">
    <property type="entry name" value="Winged helix' DNA-binding domain"/>
    <property type="match status" value="1"/>
</dbReference>
<dbReference type="RefSeq" id="WP_054660460.1">
    <property type="nucleotide sequence ID" value="NZ_AZCX01000001.1"/>
</dbReference>
<dbReference type="Pfam" id="PF01638">
    <property type="entry name" value="HxlR"/>
    <property type="match status" value="1"/>
</dbReference>
<proteinExistence type="predicted"/>
<evidence type="ECO:0000256" key="2">
    <source>
        <dbReference type="ARBA" id="ARBA00023125"/>
    </source>
</evidence>
<dbReference type="InterPro" id="IPR036388">
    <property type="entry name" value="WH-like_DNA-bd_sf"/>
</dbReference>
<dbReference type="PROSITE" id="PS51118">
    <property type="entry name" value="HTH_HXLR"/>
    <property type="match status" value="1"/>
</dbReference>
<dbReference type="AlphaFoldDB" id="A0A0R1I1R9"/>
<keyword evidence="3" id="KW-0804">Transcription</keyword>
<dbReference type="Proteomes" id="UP000050911">
    <property type="component" value="Unassembled WGS sequence"/>
</dbReference>
<name>A0A0R1I1R9_9LACO</name>
<comment type="caution">
    <text evidence="5">The sequence shown here is derived from an EMBL/GenBank/DDBJ whole genome shotgun (WGS) entry which is preliminary data.</text>
</comment>
<feature type="domain" description="HTH hxlR-type" evidence="4">
    <location>
        <begin position="18"/>
        <end position="117"/>
    </location>
</feature>
<dbReference type="InterPro" id="IPR036390">
    <property type="entry name" value="WH_DNA-bd_sf"/>
</dbReference>
<gene>
    <name evidence="5" type="ORF">FC96_GL000160</name>
</gene>
<accession>A0A0R1I1R9</accession>
<reference evidence="5 6" key="1">
    <citation type="journal article" date="2015" name="Genome Announc.">
        <title>Expanding the biotechnology potential of lactobacilli through comparative genomics of 213 strains and associated genera.</title>
        <authorList>
            <person name="Sun Z."/>
            <person name="Harris H.M."/>
            <person name="McCann A."/>
            <person name="Guo C."/>
            <person name="Argimon S."/>
            <person name="Zhang W."/>
            <person name="Yang X."/>
            <person name="Jeffery I.B."/>
            <person name="Cooney J.C."/>
            <person name="Kagawa T.F."/>
            <person name="Liu W."/>
            <person name="Song Y."/>
            <person name="Salvetti E."/>
            <person name="Wrobel A."/>
            <person name="Rasinkangas P."/>
            <person name="Parkhill J."/>
            <person name="Rea M.C."/>
            <person name="O'Sullivan O."/>
            <person name="Ritari J."/>
            <person name="Douillard F.P."/>
            <person name="Paul Ross R."/>
            <person name="Yang R."/>
            <person name="Briner A.E."/>
            <person name="Felis G.E."/>
            <person name="de Vos W.M."/>
            <person name="Barrangou R."/>
            <person name="Klaenhammer T.R."/>
            <person name="Caufield P.W."/>
            <person name="Cui Y."/>
            <person name="Zhang H."/>
            <person name="O'Toole P.W."/>
        </authorList>
    </citation>
    <scope>NUCLEOTIDE SEQUENCE [LARGE SCALE GENOMIC DNA]</scope>
    <source>
        <strain evidence="5 6">JCM 15530</strain>
    </source>
</reference>
<dbReference type="Gene3D" id="1.10.10.10">
    <property type="entry name" value="Winged helix-like DNA-binding domain superfamily/Winged helix DNA-binding domain"/>
    <property type="match status" value="1"/>
</dbReference>
<protein>
    <submittedName>
        <fullName evidence="5">MarR family transcriptional regulator</fullName>
    </submittedName>
</protein>
<evidence type="ECO:0000313" key="6">
    <source>
        <dbReference type="Proteomes" id="UP000050911"/>
    </source>
</evidence>
<dbReference type="PANTHER" id="PTHR33204">
    <property type="entry name" value="TRANSCRIPTIONAL REGULATOR, MARR FAMILY"/>
    <property type="match status" value="1"/>
</dbReference>
<evidence type="ECO:0000313" key="5">
    <source>
        <dbReference type="EMBL" id="KRK49239.1"/>
    </source>
</evidence>
<dbReference type="STRING" id="1302272.FC96_GL000160"/>
<evidence type="ECO:0000256" key="1">
    <source>
        <dbReference type="ARBA" id="ARBA00023015"/>
    </source>
</evidence>
<keyword evidence="2" id="KW-0238">DNA-binding</keyword>
<dbReference type="EMBL" id="AZCX01000001">
    <property type="protein sequence ID" value="KRK49239.1"/>
    <property type="molecule type" value="Genomic_DNA"/>
</dbReference>
<dbReference type="OrthoDB" id="9800966at2"/>
<dbReference type="InterPro" id="IPR002577">
    <property type="entry name" value="HTH_HxlR"/>
</dbReference>
<keyword evidence="1" id="KW-0805">Transcription regulation</keyword>
<keyword evidence="6" id="KW-1185">Reference proteome</keyword>
<evidence type="ECO:0000259" key="4">
    <source>
        <dbReference type="PROSITE" id="PS51118"/>
    </source>
</evidence>
<evidence type="ECO:0000256" key="3">
    <source>
        <dbReference type="ARBA" id="ARBA00023163"/>
    </source>
</evidence>